<dbReference type="Proteomes" id="UP000235162">
    <property type="component" value="Unassembled WGS sequence"/>
</dbReference>
<accession>A0AAP8MGU8</accession>
<proteinExistence type="predicted"/>
<feature type="domain" description="PepSY" evidence="2">
    <location>
        <begin position="13"/>
        <end position="86"/>
    </location>
</feature>
<feature type="signal peptide" evidence="1">
    <location>
        <begin position="1"/>
        <end position="25"/>
    </location>
</feature>
<sequence length="90" mass="9476">MNKSLLRISSVAGACVLLGATIAVAGEKPPADAIPLSEIVKSIEAKGYAPIVEVSIDDGVWEAEVYKGAEKRELKVDPLSGDIISDRPDK</sequence>
<dbReference type="KEGG" id="hja:BST95_14765"/>
<protein>
    <submittedName>
        <fullName evidence="3">PepSY domain-containing protein</fullName>
    </submittedName>
</protein>
<comment type="caution">
    <text evidence="3">The sequence shown here is derived from an EMBL/GenBank/DDBJ whole genome shotgun (WGS) entry which is preliminary data.</text>
</comment>
<dbReference type="EMBL" id="PKUR01000001">
    <property type="protein sequence ID" value="PLW87641.1"/>
    <property type="molecule type" value="Genomic_DNA"/>
</dbReference>
<keyword evidence="1" id="KW-0732">Signal</keyword>
<organism evidence="3 4">
    <name type="scientific">Halioglobus japonicus</name>
    <dbReference type="NCBI Taxonomy" id="930805"/>
    <lineage>
        <taxon>Bacteria</taxon>
        <taxon>Pseudomonadati</taxon>
        <taxon>Pseudomonadota</taxon>
        <taxon>Gammaproteobacteria</taxon>
        <taxon>Cellvibrionales</taxon>
        <taxon>Halieaceae</taxon>
        <taxon>Halioglobus</taxon>
    </lineage>
</organism>
<dbReference type="RefSeq" id="WP_084200323.1">
    <property type="nucleotide sequence ID" value="NZ_BMYL01000001.1"/>
</dbReference>
<evidence type="ECO:0000259" key="2">
    <source>
        <dbReference type="Pfam" id="PF13670"/>
    </source>
</evidence>
<evidence type="ECO:0000256" key="1">
    <source>
        <dbReference type="SAM" id="SignalP"/>
    </source>
</evidence>
<dbReference type="AlphaFoldDB" id="A0AAP8MGU8"/>
<evidence type="ECO:0000313" key="3">
    <source>
        <dbReference type="EMBL" id="PLW87641.1"/>
    </source>
</evidence>
<name>A0AAP8MGU8_9GAMM</name>
<gene>
    <name evidence="3" type="ORF">C0029_03420</name>
</gene>
<dbReference type="InterPro" id="IPR025711">
    <property type="entry name" value="PepSY"/>
</dbReference>
<keyword evidence="4" id="KW-1185">Reference proteome</keyword>
<evidence type="ECO:0000313" key="4">
    <source>
        <dbReference type="Proteomes" id="UP000235162"/>
    </source>
</evidence>
<feature type="chain" id="PRO_5042997108" evidence="1">
    <location>
        <begin position="26"/>
        <end position="90"/>
    </location>
</feature>
<dbReference type="Pfam" id="PF13670">
    <property type="entry name" value="PepSY_2"/>
    <property type="match status" value="1"/>
</dbReference>
<reference evidence="3 4" key="1">
    <citation type="submission" date="2018-01" db="EMBL/GenBank/DDBJ databases">
        <title>The draft genome sequence of Halioglobus japonicus S1-36.</title>
        <authorList>
            <person name="Du Z.-J."/>
            <person name="Shi M.-J."/>
        </authorList>
    </citation>
    <scope>NUCLEOTIDE SEQUENCE [LARGE SCALE GENOMIC DNA]</scope>
    <source>
        <strain evidence="3 4">S1-36</strain>
    </source>
</reference>